<name>A0A9N7RQF7_STRHE</name>
<comment type="caution">
    <text evidence="6">The sequence shown here is derived from an EMBL/GenBank/DDBJ whole genome shotgun (WGS) entry which is preliminary data.</text>
</comment>
<sequence length="180" mass="20215">MSCPHVSGVAGLLRSLHPDWSPTAIRSAIMTTARTRDNLGKPLQDWDQTKTTSLMYGLGHIRPNRAHDPGLVYDLKCARLQQPVNHGPTGQQLSAVTRRLKNVGPPRKYNSLIRQPPGFMVSVESKVLEFKEVGEEKVFKVTIKAKRGVNSDYYYGELLWSDGRHYVRSPIGADMNFLNN</sequence>
<dbReference type="GO" id="GO:0006508">
    <property type="term" value="P:proteolysis"/>
    <property type="evidence" value="ECO:0007669"/>
    <property type="project" value="UniProtKB-KW"/>
</dbReference>
<gene>
    <name evidence="6" type="ORF">SHERM_06635</name>
</gene>
<dbReference type="Pfam" id="PF00082">
    <property type="entry name" value="Peptidase_S8"/>
    <property type="match status" value="1"/>
</dbReference>
<evidence type="ECO:0000256" key="3">
    <source>
        <dbReference type="PROSITE-ProRule" id="PRU01240"/>
    </source>
</evidence>
<dbReference type="SUPFAM" id="SSF52743">
    <property type="entry name" value="Subtilisin-like"/>
    <property type="match status" value="1"/>
</dbReference>
<proteinExistence type="inferred from homology"/>
<evidence type="ECO:0000313" key="6">
    <source>
        <dbReference type="EMBL" id="CAA0840276.1"/>
    </source>
</evidence>
<comment type="caution">
    <text evidence="3">Lacks conserved residue(s) required for the propagation of feature annotation.</text>
</comment>
<dbReference type="InterPro" id="IPR041469">
    <property type="entry name" value="Subtilisin-like_FN3"/>
</dbReference>
<dbReference type="EMBL" id="CACSLK010032167">
    <property type="protein sequence ID" value="CAA0840276.1"/>
    <property type="molecule type" value="Genomic_DNA"/>
</dbReference>
<dbReference type="AlphaFoldDB" id="A0A9N7RQF7"/>
<dbReference type="InterPro" id="IPR000209">
    <property type="entry name" value="Peptidase_S8/S53_dom"/>
</dbReference>
<dbReference type="Gene3D" id="2.60.40.2310">
    <property type="match status" value="1"/>
</dbReference>
<reference evidence="6" key="1">
    <citation type="submission" date="2019-12" db="EMBL/GenBank/DDBJ databases">
        <authorList>
            <person name="Scholes J."/>
        </authorList>
    </citation>
    <scope>NUCLEOTIDE SEQUENCE</scope>
</reference>
<feature type="domain" description="Peptidase S8/S53" evidence="4">
    <location>
        <begin position="1"/>
        <end position="41"/>
    </location>
</feature>
<dbReference type="InterPro" id="IPR045051">
    <property type="entry name" value="SBT"/>
</dbReference>
<evidence type="ECO:0000313" key="7">
    <source>
        <dbReference type="Proteomes" id="UP001153555"/>
    </source>
</evidence>
<keyword evidence="6" id="KW-0378">Hydrolase</keyword>
<dbReference type="PROSITE" id="PS51892">
    <property type="entry name" value="SUBTILASE"/>
    <property type="match status" value="1"/>
</dbReference>
<comment type="similarity">
    <text evidence="1 3">Belongs to the peptidase S8 family.</text>
</comment>
<evidence type="ECO:0000256" key="2">
    <source>
        <dbReference type="ARBA" id="ARBA00022729"/>
    </source>
</evidence>
<keyword evidence="2" id="KW-0732">Signal</keyword>
<dbReference type="InterPro" id="IPR036852">
    <property type="entry name" value="Peptidase_S8/S53_dom_sf"/>
</dbReference>
<evidence type="ECO:0000256" key="1">
    <source>
        <dbReference type="ARBA" id="ARBA00011073"/>
    </source>
</evidence>
<accession>A0A9N7RQF7</accession>
<protein>
    <submittedName>
        <fullName evidence="6">Subtilisin-like protease SBT5.4</fullName>
    </submittedName>
</protein>
<keyword evidence="6" id="KW-0645">Protease</keyword>
<dbReference type="PANTHER" id="PTHR10795">
    <property type="entry name" value="PROPROTEIN CONVERTASE SUBTILISIN/KEXIN"/>
    <property type="match status" value="1"/>
</dbReference>
<dbReference type="Proteomes" id="UP001153555">
    <property type="component" value="Unassembled WGS sequence"/>
</dbReference>
<dbReference type="OrthoDB" id="904946at2759"/>
<evidence type="ECO:0000259" key="5">
    <source>
        <dbReference type="Pfam" id="PF17766"/>
    </source>
</evidence>
<dbReference type="Pfam" id="PF17766">
    <property type="entry name" value="fn3_6"/>
    <property type="match status" value="1"/>
</dbReference>
<feature type="domain" description="Subtilisin-like protease fibronectin type-III" evidence="5">
    <location>
        <begin position="92"/>
        <end position="171"/>
    </location>
</feature>
<dbReference type="GO" id="GO:0004252">
    <property type="term" value="F:serine-type endopeptidase activity"/>
    <property type="evidence" value="ECO:0007669"/>
    <property type="project" value="InterPro"/>
</dbReference>
<evidence type="ECO:0000259" key="4">
    <source>
        <dbReference type="Pfam" id="PF00082"/>
    </source>
</evidence>
<keyword evidence="7" id="KW-1185">Reference proteome</keyword>
<organism evidence="6 7">
    <name type="scientific">Striga hermonthica</name>
    <name type="common">Purple witchweed</name>
    <name type="synonym">Buchnera hermonthica</name>
    <dbReference type="NCBI Taxonomy" id="68872"/>
    <lineage>
        <taxon>Eukaryota</taxon>
        <taxon>Viridiplantae</taxon>
        <taxon>Streptophyta</taxon>
        <taxon>Embryophyta</taxon>
        <taxon>Tracheophyta</taxon>
        <taxon>Spermatophyta</taxon>
        <taxon>Magnoliopsida</taxon>
        <taxon>eudicotyledons</taxon>
        <taxon>Gunneridae</taxon>
        <taxon>Pentapetalae</taxon>
        <taxon>asterids</taxon>
        <taxon>lamiids</taxon>
        <taxon>Lamiales</taxon>
        <taxon>Orobanchaceae</taxon>
        <taxon>Buchnereae</taxon>
        <taxon>Striga</taxon>
    </lineage>
</organism>
<dbReference type="Gene3D" id="3.40.50.200">
    <property type="entry name" value="Peptidase S8/S53 domain"/>
    <property type="match status" value="1"/>
</dbReference>